<keyword evidence="11 13" id="KW-0443">Lipid metabolism</keyword>
<dbReference type="GO" id="GO:0009244">
    <property type="term" value="P:lipopolysaccharide core region biosynthetic process"/>
    <property type="evidence" value="ECO:0007669"/>
    <property type="project" value="TreeGrafter"/>
</dbReference>
<evidence type="ECO:0000256" key="6">
    <source>
        <dbReference type="ARBA" id="ARBA00022556"/>
    </source>
</evidence>
<keyword evidence="8 13" id="KW-0547">Nucleotide-binding</keyword>
<keyword evidence="5 13" id="KW-0444">Lipid biosynthesis</keyword>
<dbReference type="InterPro" id="IPR027417">
    <property type="entry name" value="P-loop_NTPase"/>
</dbReference>
<evidence type="ECO:0000256" key="4">
    <source>
        <dbReference type="ARBA" id="ARBA00016436"/>
    </source>
</evidence>
<protein>
    <recommendedName>
        <fullName evidence="4 13">Tetraacyldisaccharide 4'-kinase</fullName>
        <ecNumber evidence="3 13">2.7.1.130</ecNumber>
    </recommendedName>
    <alternativeName>
        <fullName evidence="12 13">Lipid A 4'-kinase</fullName>
    </alternativeName>
</protein>
<evidence type="ECO:0000256" key="5">
    <source>
        <dbReference type="ARBA" id="ARBA00022516"/>
    </source>
</evidence>
<evidence type="ECO:0000256" key="1">
    <source>
        <dbReference type="ARBA" id="ARBA00002274"/>
    </source>
</evidence>
<evidence type="ECO:0000256" key="9">
    <source>
        <dbReference type="ARBA" id="ARBA00022777"/>
    </source>
</evidence>
<keyword evidence="10 13" id="KW-0067">ATP-binding</keyword>
<proteinExistence type="inferred from homology"/>
<dbReference type="EMBL" id="AP025739">
    <property type="protein sequence ID" value="BDI33051.1"/>
    <property type="molecule type" value="Genomic_DNA"/>
</dbReference>
<evidence type="ECO:0000256" key="13">
    <source>
        <dbReference type="HAMAP-Rule" id="MF_00409"/>
    </source>
</evidence>
<dbReference type="KEGG" id="ccot:CCAX7_51020"/>
<keyword evidence="7 13" id="KW-0808">Transferase</keyword>
<dbReference type="AlphaFoldDB" id="A0A402CPC6"/>
<dbReference type="EC" id="2.7.1.130" evidence="3 13"/>
<evidence type="ECO:0000256" key="7">
    <source>
        <dbReference type="ARBA" id="ARBA00022679"/>
    </source>
</evidence>
<dbReference type="Proteomes" id="UP000287394">
    <property type="component" value="Chromosome"/>
</dbReference>
<dbReference type="SUPFAM" id="SSF52540">
    <property type="entry name" value="P-loop containing nucleoside triphosphate hydrolases"/>
    <property type="match status" value="1"/>
</dbReference>
<dbReference type="RefSeq" id="WP_119319277.1">
    <property type="nucleotide sequence ID" value="NZ_AP025739.1"/>
</dbReference>
<dbReference type="PANTHER" id="PTHR42724:SF1">
    <property type="entry name" value="TETRAACYLDISACCHARIDE 4'-KINASE, MITOCHONDRIAL-RELATED"/>
    <property type="match status" value="1"/>
</dbReference>
<dbReference type="InterPro" id="IPR003758">
    <property type="entry name" value="LpxK"/>
</dbReference>
<comment type="pathway">
    <text evidence="2 13">Glycolipid biosynthesis; lipid IV(A) biosynthesis; lipid IV(A) from (3R)-3-hydroxytetradecanoyl-[acyl-carrier-protein] and UDP-N-acetyl-alpha-D-glucosamine: step 6/6.</text>
</comment>
<accession>A0A402CPC6</accession>
<evidence type="ECO:0000256" key="10">
    <source>
        <dbReference type="ARBA" id="ARBA00022840"/>
    </source>
</evidence>
<evidence type="ECO:0000256" key="12">
    <source>
        <dbReference type="ARBA" id="ARBA00029757"/>
    </source>
</evidence>
<comment type="function">
    <text evidence="1 13">Transfers the gamma-phosphate of ATP to the 4'-position of a tetraacyldisaccharide 1-phosphate intermediate (termed DS-1-P) to form tetraacyldisaccharide 1,4'-bis-phosphate (lipid IVA).</text>
</comment>
<evidence type="ECO:0000256" key="2">
    <source>
        <dbReference type="ARBA" id="ARBA00004870"/>
    </source>
</evidence>
<dbReference type="OrthoDB" id="9789797at2"/>
<dbReference type="GO" id="GO:0009029">
    <property type="term" value="F:lipid-A 4'-kinase activity"/>
    <property type="evidence" value="ECO:0007669"/>
    <property type="project" value="UniProtKB-UniRule"/>
</dbReference>
<dbReference type="HAMAP" id="MF_00409">
    <property type="entry name" value="LpxK"/>
    <property type="match status" value="1"/>
</dbReference>
<evidence type="ECO:0000313" key="14">
    <source>
        <dbReference type="EMBL" id="BDI33051.1"/>
    </source>
</evidence>
<evidence type="ECO:0000256" key="8">
    <source>
        <dbReference type="ARBA" id="ARBA00022741"/>
    </source>
</evidence>
<organism evidence="14 15">
    <name type="scientific">Capsulimonas corticalis</name>
    <dbReference type="NCBI Taxonomy" id="2219043"/>
    <lineage>
        <taxon>Bacteria</taxon>
        <taxon>Bacillati</taxon>
        <taxon>Armatimonadota</taxon>
        <taxon>Armatimonadia</taxon>
        <taxon>Capsulimonadales</taxon>
        <taxon>Capsulimonadaceae</taxon>
        <taxon>Capsulimonas</taxon>
    </lineage>
</organism>
<name>A0A402CPC6_9BACT</name>
<gene>
    <name evidence="13 14" type="primary">lpxK</name>
    <name evidence="14" type="ORF">CCAX7_51020</name>
</gene>
<evidence type="ECO:0000256" key="3">
    <source>
        <dbReference type="ARBA" id="ARBA00012071"/>
    </source>
</evidence>
<dbReference type="GO" id="GO:0005886">
    <property type="term" value="C:plasma membrane"/>
    <property type="evidence" value="ECO:0007669"/>
    <property type="project" value="TreeGrafter"/>
</dbReference>
<keyword evidence="15" id="KW-1185">Reference proteome</keyword>
<keyword evidence="6 13" id="KW-0441">Lipid A biosynthesis</keyword>
<dbReference type="GO" id="GO:0009245">
    <property type="term" value="P:lipid A biosynthetic process"/>
    <property type="evidence" value="ECO:0007669"/>
    <property type="project" value="UniProtKB-UniRule"/>
</dbReference>
<comment type="similarity">
    <text evidence="13">Belongs to the LpxK family.</text>
</comment>
<dbReference type="PANTHER" id="PTHR42724">
    <property type="entry name" value="TETRAACYLDISACCHARIDE 4'-KINASE"/>
    <property type="match status" value="1"/>
</dbReference>
<evidence type="ECO:0000256" key="11">
    <source>
        <dbReference type="ARBA" id="ARBA00023098"/>
    </source>
</evidence>
<dbReference type="Pfam" id="PF02606">
    <property type="entry name" value="LpxK"/>
    <property type="match status" value="1"/>
</dbReference>
<comment type="catalytic activity">
    <reaction evidence="13">
        <text>a lipid A disaccharide + ATP = a lipid IVA + ADP + H(+)</text>
        <dbReference type="Rhea" id="RHEA:67840"/>
        <dbReference type="ChEBI" id="CHEBI:15378"/>
        <dbReference type="ChEBI" id="CHEBI:30616"/>
        <dbReference type="ChEBI" id="CHEBI:176343"/>
        <dbReference type="ChEBI" id="CHEBI:176425"/>
        <dbReference type="ChEBI" id="CHEBI:456216"/>
        <dbReference type="EC" id="2.7.1.130"/>
    </reaction>
</comment>
<sequence length="383" mass="41371">MSSRLEQYLLKTIAVEDPARGVAASITRGALGGLASLYDGGLELYLGAERFGVRKRARLPIPVISVGNLSVGGAGKTPMTAFLANRLTADGRRIAILSRGHGGESQEARHVSEGDGSVLMTAAQAGDEPVLLAELCPRVPVLVGKDRRLSGREALRRHALDAFVLDDGFQFWQLERDLDIVLLDARRPFDNGYPLPRGLLREPKRHLSRAGIVVATRADRIDSDGRAALAAEVTALNADAPLFFATHAPSMWLSVGQAPVAARPLEEMRGARVIAVSAIAQPESFRRTLLAAGVEIVTHIVRDDHYPFTENDIQAAEEERLRSGADAIVMTEKDAVKWSAVSAGGSCPAYALRIAMAIEDEARFMKEIERRVFTAAPNARRSA</sequence>
<evidence type="ECO:0000313" key="15">
    <source>
        <dbReference type="Proteomes" id="UP000287394"/>
    </source>
</evidence>
<feature type="binding site" evidence="13">
    <location>
        <begin position="70"/>
        <end position="77"/>
    </location>
    <ligand>
        <name>ATP</name>
        <dbReference type="ChEBI" id="CHEBI:30616"/>
    </ligand>
</feature>
<dbReference type="NCBIfam" id="TIGR00682">
    <property type="entry name" value="lpxK"/>
    <property type="match status" value="1"/>
</dbReference>
<dbReference type="GO" id="GO:0005524">
    <property type="term" value="F:ATP binding"/>
    <property type="evidence" value="ECO:0007669"/>
    <property type="project" value="UniProtKB-UniRule"/>
</dbReference>
<reference evidence="14 15" key="1">
    <citation type="journal article" date="2019" name="Int. J. Syst. Evol. Microbiol.">
        <title>Capsulimonas corticalis gen. nov., sp. nov., an aerobic capsulated bacterium, of a novel bacterial order, Capsulimonadales ord. nov., of the class Armatimonadia of the phylum Armatimonadetes.</title>
        <authorList>
            <person name="Li J."/>
            <person name="Kudo C."/>
            <person name="Tonouchi A."/>
        </authorList>
    </citation>
    <scope>NUCLEOTIDE SEQUENCE [LARGE SCALE GENOMIC DNA]</scope>
    <source>
        <strain evidence="14 15">AX-7</strain>
    </source>
</reference>
<keyword evidence="9 13" id="KW-0418">Kinase</keyword>